<dbReference type="AlphaFoldDB" id="Q07T27"/>
<dbReference type="KEGG" id="rpe:RPE_0951"/>
<sequence>MIVRLNNCPKRCCDKAVSEARTAMVEQTPTPAPNVVDFVDYQLQRKTGFANALKIRSCRHCGAALGEGESEDDCSSKLISCDRPSRIRLPRNS</sequence>
<reference evidence="1" key="1">
    <citation type="submission" date="2006-09" db="EMBL/GenBank/DDBJ databases">
        <title>Complete sequence of Rhodopseudomonas palustris BisA53.</title>
        <authorList>
            <consortium name="US DOE Joint Genome Institute"/>
            <person name="Copeland A."/>
            <person name="Lucas S."/>
            <person name="Lapidus A."/>
            <person name="Barry K."/>
            <person name="Detter J.C."/>
            <person name="Glavina del Rio T."/>
            <person name="Hammon N."/>
            <person name="Israni S."/>
            <person name="Dalin E."/>
            <person name="Tice H."/>
            <person name="Pitluck S."/>
            <person name="Chain P."/>
            <person name="Malfatti S."/>
            <person name="Shin M."/>
            <person name="Vergez L."/>
            <person name="Schmutz J."/>
            <person name="Larimer F."/>
            <person name="Land M."/>
            <person name="Hauser L."/>
            <person name="Pelletier D.A."/>
            <person name="Kyrpides N."/>
            <person name="Kim E."/>
            <person name="Harwood C.S."/>
            <person name="Oda Y."/>
            <person name="Richardson P."/>
        </authorList>
    </citation>
    <scope>NUCLEOTIDE SEQUENCE [LARGE SCALE GENOMIC DNA]</scope>
    <source>
        <strain evidence="1">BisA53</strain>
    </source>
</reference>
<dbReference type="EMBL" id="CP000463">
    <property type="protein sequence ID" value="ABJ04907.1"/>
    <property type="molecule type" value="Genomic_DNA"/>
</dbReference>
<accession>Q07T27</accession>
<organism evidence="1">
    <name type="scientific">Rhodopseudomonas palustris (strain BisA53)</name>
    <dbReference type="NCBI Taxonomy" id="316055"/>
    <lineage>
        <taxon>Bacteria</taxon>
        <taxon>Pseudomonadati</taxon>
        <taxon>Pseudomonadota</taxon>
        <taxon>Alphaproteobacteria</taxon>
        <taxon>Hyphomicrobiales</taxon>
        <taxon>Nitrobacteraceae</taxon>
        <taxon>Rhodopseudomonas</taxon>
    </lineage>
</organism>
<name>Q07T27_RHOP5</name>
<gene>
    <name evidence="1" type="ordered locus">RPE_0951</name>
</gene>
<protein>
    <submittedName>
        <fullName evidence="1">Uncharacterized protein</fullName>
    </submittedName>
</protein>
<evidence type="ECO:0000313" key="1">
    <source>
        <dbReference type="EMBL" id="ABJ04907.1"/>
    </source>
</evidence>
<dbReference type="STRING" id="316055.RPE_0951"/>
<dbReference type="HOGENOM" id="CLU_186136_0_0_5"/>
<proteinExistence type="predicted"/>